<dbReference type="NCBIfam" id="TIGR00254">
    <property type="entry name" value="GGDEF"/>
    <property type="match status" value="1"/>
</dbReference>
<dbReference type="InterPro" id="IPR003018">
    <property type="entry name" value="GAF"/>
</dbReference>
<dbReference type="SMART" id="SM00267">
    <property type="entry name" value="GGDEF"/>
    <property type="match status" value="1"/>
</dbReference>
<dbReference type="SUPFAM" id="SSF55781">
    <property type="entry name" value="GAF domain-like"/>
    <property type="match status" value="1"/>
</dbReference>
<dbReference type="SUPFAM" id="SSF141868">
    <property type="entry name" value="EAL domain-like"/>
    <property type="match status" value="1"/>
</dbReference>
<feature type="modified residue" description="4-aspartylphosphate" evidence="3">
    <location>
        <position position="54"/>
    </location>
</feature>
<dbReference type="CDD" id="cd17569">
    <property type="entry name" value="REC_HupR-like"/>
    <property type="match status" value="1"/>
</dbReference>
<dbReference type="InterPro" id="IPR029787">
    <property type="entry name" value="Nucleotide_cyclase"/>
</dbReference>
<dbReference type="InterPro" id="IPR043128">
    <property type="entry name" value="Rev_trsase/Diguanyl_cyclase"/>
</dbReference>
<evidence type="ECO:0000259" key="6">
    <source>
        <dbReference type="PROSITE" id="PS50887"/>
    </source>
</evidence>
<dbReference type="InterPro" id="IPR052155">
    <property type="entry name" value="Biofilm_reg_signaling"/>
</dbReference>
<dbReference type="PROSITE" id="PS50110">
    <property type="entry name" value="RESPONSE_REGULATORY"/>
    <property type="match status" value="2"/>
</dbReference>
<gene>
    <name evidence="7" type="ORF">ACFFLH_05525</name>
</gene>
<dbReference type="Pfam" id="PF00072">
    <property type="entry name" value="Response_reg"/>
    <property type="match status" value="2"/>
</dbReference>
<feature type="domain" description="Response regulatory" evidence="4">
    <location>
        <begin position="5"/>
        <end position="121"/>
    </location>
</feature>
<dbReference type="SMART" id="SM00448">
    <property type="entry name" value="REC"/>
    <property type="match status" value="2"/>
</dbReference>
<dbReference type="Pfam" id="PF13185">
    <property type="entry name" value="GAF_2"/>
    <property type="match status" value="1"/>
</dbReference>
<dbReference type="SUPFAM" id="SSF52172">
    <property type="entry name" value="CheY-like"/>
    <property type="match status" value="2"/>
</dbReference>
<evidence type="ECO:0000313" key="8">
    <source>
        <dbReference type="Proteomes" id="UP001589628"/>
    </source>
</evidence>
<keyword evidence="8" id="KW-1185">Reference proteome</keyword>
<reference evidence="7 8" key="1">
    <citation type="submission" date="2024-09" db="EMBL/GenBank/DDBJ databases">
        <authorList>
            <person name="Sun Q."/>
            <person name="Mori K."/>
        </authorList>
    </citation>
    <scope>NUCLEOTIDE SEQUENCE [LARGE SCALE GENOMIC DNA]</scope>
    <source>
        <strain evidence="7 8">ATCC 51285</strain>
    </source>
</reference>
<dbReference type="Pfam" id="PF00563">
    <property type="entry name" value="EAL"/>
    <property type="match status" value="1"/>
</dbReference>
<dbReference type="Gene3D" id="3.20.20.450">
    <property type="entry name" value="EAL domain"/>
    <property type="match status" value="1"/>
</dbReference>
<keyword evidence="3" id="KW-0597">Phosphoprotein</keyword>
<feature type="domain" description="GGDEF" evidence="6">
    <location>
        <begin position="344"/>
        <end position="477"/>
    </location>
</feature>
<evidence type="ECO:0000256" key="2">
    <source>
        <dbReference type="ARBA" id="ARBA00022777"/>
    </source>
</evidence>
<dbReference type="InterPro" id="IPR011006">
    <property type="entry name" value="CheY-like_superfamily"/>
</dbReference>
<dbReference type="SMART" id="SM00052">
    <property type="entry name" value="EAL"/>
    <property type="match status" value="1"/>
</dbReference>
<proteinExistence type="predicted"/>
<dbReference type="InterPro" id="IPR001633">
    <property type="entry name" value="EAL_dom"/>
</dbReference>
<dbReference type="InterPro" id="IPR000160">
    <property type="entry name" value="GGDEF_dom"/>
</dbReference>
<evidence type="ECO:0000313" key="7">
    <source>
        <dbReference type="EMBL" id="MFB9885863.1"/>
    </source>
</evidence>
<protein>
    <submittedName>
        <fullName evidence="7">EAL domain-containing protein</fullName>
    </submittedName>
</protein>
<evidence type="ECO:0000259" key="4">
    <source>
        <dbReference type="PROSITE" id="PS50110"/>
    </source>
</evidence>
<dbReference type="InterPro" id="IPR001789">
    <property type="entry name" value="Sig_transdc_resp-reg_receiver"/>
</dbReference>
<dbReference type="PROSITE" id="PS50887">
    <property type="entry name" value="GGDEF"/>
    <property type="match status" value="1"/>
</dbReference>
<dbReference type="InterPro" id="IPR029016">
    <property type="entry name" value="GAF-like_dom_sf"/>
</dbReference>
<feature type="modified residue" description="4-aspartylphosphate" evidence="3">
    <location>
        <position position="803"/>
    </location>
</feature>
<dbReference type="Gene3D" id="3.30.70.270">
    <property type="match status" value="1"/>
</dbReference>
<evidence type="ECO:0000259" key="5">
    <source>
        <dbReference type="PROSITE" id="PS50883"/>
    </source>
</evidence>
<evidence type="ECO:0000256" key="1">
    <source>
        <dbReference type="ARBA" id="ARBA00022679"/>
    </source>
</evidence>
<name>A0ABV5Z9A6_9GAMM</name>
<dbReference type="SMART" id="SM00065">
    <property type="entry name" value="GAF"/>
    <property type="match status" value="1"/>
</dbReference>
<dbReference type="PROSITE" id="PS50883">
    <property type="entry name" value="EAL"/>
    <property type="match status" value="1"/>
</dbReference>
<dbReference type="InterPro" id="IPR035919">
    <property type="entry name" value="EAL_sf"/>
</dbReference>
<dbReference type="Proteomes" id="UP001589628">
    <property type="component" value="Unassembled WGS sequence"/>
</dbReference>
<dbReference type="CDD" id="cd19920">
    <property type="entry name" value="REC_PA4781-like"/>
    <property type="match status" value="1"/>
</dbReference>
<keyword evidence="1" id="KW-0808">Transferase</keyword>
<keyword evidence="2" id="KW-0418">Kinase</keyword>
<dbReference type="PANTHER" id="PTHR44757">
    <property type="entry name" value="DIGUANYLATE CYCLASE DGCP"/>
    <property type="match status" value="1"/>
</dbReference>
<feature type="domain" description="Response regulatory" evidence="4">
    <location>
        <begin position="754"/>
        <end position="869"/>
    </location>
</feature>
<accession>A0ABV5Z9A6</accession>
<dbReference type="Gene3D" id="3.40.50.2300">
    <property type="match status" value="2"/>
</dbReference>
<dbReference type="RefSeq" id="WP_162157440.1">
    <property type="nucleotide sequence ID" value="NZ_JBHLZN010000001.1"/>
</dbReference>
<dbReference type="Pfam" id="PF00990">
    <property type="entry name" value="GGDEF"/>
    <property type="match status" value="1"/>
</dbReference>
<dbReference type="EMBL" id="JBHLZN010000001">
    <property type="protein sequence ID" value="MFB9885863.1"/>
    <property type="molecule type" value="Genomic_DNA"/>
</dbReference>
<sequence length="897" mass="100180">MPKPRILIVDNTPANLEVLVASLAKHDLEVLVAQDGEEALERARYAQPALILLDVLMPGMDGFTACRQLKQHTETADIPVIFMTALNAVEDIVQGFEAGGVDFVSKPFQLAEVLARIQTHLSLRLSQQQLRQHLQEIQQEAEFRAAQSRLLEQIARNLPLNEVLTNLITLIEEQCEGLKGSILLLDKQQRQVITSLSRQLPTGFSQALVGLHIGPSQGSCGSAMHHRKTIIVEDMHSDPLWEMAQDLIGIYGLGASWSTPIICGNEQVLGSFALYHDHPRSPNENELRLMDLAAHYAGIAIERHQNEAMIRHLARHDSLTGLPNRLLLEDLLSQSLPQAQRNDEQIALLFIDLDHFKDVNDSLGHHVGDALLKQVAERFRQTIRASDTVARLGGDEFVICLFGLKGEHSTALIADEVVKSLQPPFELGHHQAHIGCSIGISLFPGDGEDVDTLLRAADTAMYAVKAEGRSGYKFFQPELNVRLQQRFAMHNRLHQAFTQGEFELYYQPQVSLRSGNITALEALLRWRHPEQGVLLPQHFLPWLPHSGLLIDIERWVLTRMCEDQQSWQQGPLGQTRLSINLSIEQLECQDFPDFVARTLGKYQISKGQLQFELAESALASQHQQLLDNLKQLHQLGIALILDDFGSGFSSLAYLRQLPWSGLKIHKSFIEDITHNHDSAVVVRGILDVAHHFGMKCVAKGVETPVQQAYLHKEGCDAIQGHLICQAVPTDELLAFAQQYAQRSRPNEATVSHQNLLIVDDDPGICASIRRLLRMEGYRVYTANSAEQGLDLMALHDIGVVLVDLRMPGKNGIDFLTEIKTLHPQSIRLLLTGFADLQVVIEGVNQSSIFKIITKPWQDEALVDNIHEAFRWHRALVREHQASLSKTATAANSLPPAS</sequence>
<dbReference type="SUPFAM" id="SSF55073">
    <property type="entry name" value="Nucleotide cyclase"/>
    <property type="match status" value="1"/>
</dbReference>
<comment type="caution">
    <text evidence="7">The sequence shown here is derived from an EMBL/GenBank/DDBJ whole genome shotgun (WGS) entry which is preliminary data.</text>
</comment>
<organism evidence="7 8">
    <name type="scientific">Balneatrix alpica</name>
    <dbReference type="NCBI Taxonomy" id="75684"/>
    <lineage>
        <taxon>Bacteria</taxon>
        <taxon>Pseudomonadati</taxon>
        <taxon>Pseudomonadota</taxon>
        <taxon>Gammaproteobacteria</taxon>
        <taxon>Oceanospirillales</taxon>
        <taxon>Balneatrichaceae</taxon>
        <taxon>Balneatrix</taxon>
    </lineage>
</organism>
<dbReference type="Gene3D" id="3.30.450.40">
    <property type="match status" value="1"/>
</dbReference>
<dbReference type="CDD" id="cd01948">
    <property type="entry name" value="EAL"/>
    <property type="match status" value="1"/>
</dbReference>
<dbReference type="CDD" id="cd01949">
    <property type="entry name" value="GGDEF"/>
    <property type="match status" value="1"/>
</dbReference>
<dbReference type="PANTHER" id="PTHR44757:SF2">
    <property type="entry name" value="BIOFILM ARCHITECTURE MAINTENANCE PROTEIN MBAA"/>
    <property type="match status" value="1"/>
</dbReference>
<evidence type="ECO:0000256" key="3">
    <source>
        <dbReference type="PROSITE-ProRule" id="PRU00169"/>
    </source>
</evidence>
<feature type="domain" description="EAL" evidence="5">
    <location>
        <begin position="486"/>
        <end position="740"/>
    </location>
</feature>